<dbReference type="NCBIfam" id="TIGR01256">
    <property type="entry name" value="modA"/>
    <property type="match status" value="1"/>
</dbReference>
<keyword evidence="4 7" id="KW-0732">Signal</keyword>
<feature type="binding site" evidence="6">
    <location>
        <position position="174"/>
    </location>
    <ligand>
        <name>molybdate</name>
        <dbReference type="ChEBI" id="CHEBI:36264"/>
    </ligand>
</feature>
<dbReference type="Pfam" id="PF13531">
    <property type="entry name" value="SBP_bac_11"/>
    <property type="match status" value="1"/>
</dbReference>
<dbReference type="InterPro" id="IPR050682">
    <property type="entry name" value="ModA/WtpA"/>
</dbReference>
<dbReference type="PANTHER" id="PTHR30632">
    <property type="entry name" value="MOLYBDATE-BINDING PERIPLASMIC PROTEIN"/>
    <property type="match status" value="1"/>
</dbReference>
<evidence type="ECO:0000256" key="6">
    <source>
        <dbReference type="PIRSR" id="PIRSR004846-1"/>
    </source>
</evidence>
<evidence type="ECO:0000256" key="7">
    <source>
        <dbReference type="SAM" id="SignalP"/>
    </source>
</evidence>
<proteinExistence type="inferred from homology"/>
<dbReference type="GO" id="GO:0046872">
    <property type="term" value="F:metal ion binding"/>
    <property type="evidence" value="ECO:0007669"/>
    <property type="project" value="UniProtKB-KW"/>
</dbReference>
<evidence type="ECO:0000256" key="1">
    <source>
        <dbReference type="ARBA" id="ARBA00009175"/>
    </source>
</evidence>
<feature type="signal peptide" evidence="7">
    <location>
        <begin position="1"/>
        <end position="25"/>
    </location>
</feature>
<dbReference type="PIRSF" id="PIRSF004846">
    <property type="entry name" value="ModA"/>
    <property type="match status" value="1"/>
</dbReference>
<evidence type="ECO:0000313" key="8">
    <source>
        <dbReference type="EMBL" id="RDH82650.1"/>
    </source>
</evidence>
<dbReference type="PANTHER" id="PTHR30632:SF14">
    <property type="entry name" value="TUNGSTATE_MOLYBDATE_CHROMATE-BINDING PROTEIN MODA"/>
    <property type="match status" value="1"/>
</dbReference>
<name>A0A370DDJ7_9GAMM</name>
<dbReference type="CDD" id="cd13539">
    <property type="entry name" value="PBP2_AvModA"/>
    <property type="match status" value="1"/>
</dbReference>
<feature type="binding site" evidence="6">
    <location>
        <position position="62"/>
    </location>
    <ligand>
        <name>molybdate</name>
        <dbReference type="ChEBI" id="CHEBI:36264"/>
    </ligand>
</feature>
<evidence type="ECO:0000313" key="9">
    <source>
        <dbReference type="Proteomes" id="UP000254266"/>
    </source>
</evidence>
<dbReference type="GO" id="GO:0015689">
    <property type="term" value="P:molybdate ion transport"/>
    <property type="evidence" value="ECO:0007669"/>
    <property type="project" value="InterPro"/>
</dbReference>
<dbReference type="InterPro" id="IPR005950">
    <property type="entry name" value="ModA"/>
</dbReference>
<keyword evidence="2 6" id="KW-0500">Molybdenum</keyword>
<dbReference type="AlphaFoldDB" id="A0A370DDJ7"/>
<sequence>MATKVLKQSLILFCLIVFSQNIVNAAELRLATAANFYPTLKKITQSFEDITDHKVTIIRGSTGRLYAQIVKGAPYDIFFSADSARVDKLVKQGKSLEFETGKRSFVYAIGQLALWRPDADSSQQLRERLITGNFNKLAIANPKIAPYGKASVEVLKELELYEEIKHKLVYGENISQTLQFVQSGAADLGLVARSYVNTDIYWEIDSYQHKSIKQKVVLLKQSKQIEIAKEFMQYLQSPAIKKVITSDGYSL</sequence>
<comment type="similarity">
    <text evidence="1">Belongs to the bacterial solute-binding protein ModA family.</text>
</comment>
<dbReference type="SUPFAM" id="SSF53850">
    <property type="entry name" value="Periplasmic binding protein-like II"/>
    <property type="match status" value="1"/>
</dbReference>
<dbReference type="FunFam" id="3.40.190.10:FF:000035">
    <property type="entry name" value="Molybdate ABC transporter substrate-binding protein"/>
    <property type="match status" value="1"/>
</dbReference>
<evidence type="ECO:0000256" key="3">
    <source>
        <dbReference type="ARBA" id="ARBA00022723"/>
    </source>
</evidence>
<dbReference type="EMBL" id="QFXC01000011">
    <property type="protein sequence ID" value="RDH82650.1"/>
    <property type="molecule type" value="Genomic_DNA"/>
</dbReference>
<protein>
    <submittedName>
        <fullName evidence="8">Molybdate ABC transporter substrate-binding protein</fullName>
    </submittedName>
</protein>
<evidence type="ECO:0000256" key="5">
    <source>
        <dbReference type="ARBA" id="ARBA00062515"/>
    </source>
</evidence>
<dbReference type="InterPro" id="IPR044084">
    <property type="entry name" value="AvModA-like_subst-bd"/>
</dbReference>
<accession>A0A370DDJ7</accession>
<gene>
    <name evidence="8" type="primary">modA</name>
    <name evidence="8" type="ORF">DIZ80_10240</name>
</gene>
<keyword evidence="9" id="KW-1185">Reference proteome</keyword>
<keyword evidence="3 6" id="KW-0479">Metal-binding</keyword>
<comment type="subunit">
    <text evidence="5">The complex is composed of two ATP-binding proteins (ModC), two transmembrane proteins (ModB) and a solute-binding protein (ModA).</text>
</comment>
<reference evidence="8 9" key="1">
    <citation type="journal article" date="2018" name="ISME J.">
        <title>Endosymbiont genomes yield clues of tubeworm success.</title>
        <authorList>
            <person name="Li Y."/>
            <person name="Liles M.R."/>
            <person name="Halanych K.M."/>
        </authorList>
    </citation>
    <scope>NUCLEOTIDE SEQUENCE [LARGE SCALE GENOMIC DNA]</scope>
    <source>
        <strain evidence="8">A1464</strain>
    </source>
</reference>
<dbReference type="GO" id="GO:1901359">
    <property type="term" value="F:tungstate binding"/>
    <property type="evidence" value="ECO:0007669"/>
    <property type="project" value="UniProtKB-ARBA"/>
</dbReference>
<comment type="caution">
    <text evidence="8">The sequence shown here is derived from an EMBL/GenBank/DDBJ whole genome shotgun (WGS) entry which is preliminary data.</text>
</comment>
<feature type="chain" id="PRO_5016926124" evidence="7">
    <location>
        <begin position="26"/>
        <end position="251"/>
    </location>
</feature>
<dbReference type="Proteomes" id="UP000254266">
    <property type="component" value="Unassembled WGS sequence"/>
</dbReference>
<organism evidence="8 9">
    <name type="scientific">endosymbiont of Galathealinum brachiosum</name>
    <dbReference type="NCBI Taxonomy" id="2200906"/>
    <lineage>
        <taxon>Bacteria</taxon>
        <taxon>Pseudomonadati</taxon>
        <taxon>Pseudomonadota</taxon>
        <taxon>Gammaproteobacteria</taxon>
        <taxon>sulfur-oxidizing symbionts</taxon>
    </lineage>
</organism>
<dbReference type="GO" id="GO:0030973">
    <property type="term" value="F:molybdate ion binding"/>
    <property type="evidence" value="ECO:0007669"/>
    <property type="project" value="InterPro"/>
</dbReference>
<evidence type="ECO:0000256" key="4">
    <source>
        <dbReference type="ARBA" id="ARBA00022729"/>
    </source>
</evidence>
<evidence type="ECO:0000256" key="2">
    <source>
        <dbReference type="ARBA" id="ARBA00022505"/>
    </source>
</evidence>
<dbReference type="Gene3D" id="3.40.190.10">
    <property type="entry name" value="Periplasmic binding protein-like II"/>
    <property type="match status" value="2"/>
</dbReference>